<dbReference type="GO" id="GO:0016740">
    <property type="term" value="F:transferase activity"/>
    <property type="evidence" value="ECO:0007669"/>
    <property type="project" value="UniProtKB-KW"/>
</dbReference>
<evidence type="ECO:0000313" key="1">
    <source>
        <dbReference type="EMBL" id="NME87201.1"/>
    </source>
</evidence>
<reference evidence="1 2" key="1">
    <citation type="submission" date="2020-04" db="EMBL/GenBank/DDBJ databases">
        <authorList>
            <person name="Hitch T.C.A."/>
            <person name="Wylensek D."/>
            <person name="Clavel T."/>
        </authorList>
    </citation>
    <scope>NUCLEOTIDE SEQUENCE [LARGE SCALE GENOMIC DNA]</scope>
    <source>
        <strain evidence="1 2">WCA3-601-WT-5E</strain>
    </source>
</reference>
<protein>
    <submittedName>
        <fullName evidence="1">N-acetyl sugar amidotransferase</fullName>
    </submittedName>
</protein>
<dbReference type="Proteomes" id="UP000520291">
    <property type="component" value="Unassembled WGS sequence"/>
</dbReference>
<name>A0A7X9SD97_9BACE</name>
<keyword evidence="1" id="KW-0808">Transferase</keyword>
<accession>A0A7X9SD97</accession>
<gene>
    <name evidence="1" type="ORF">HF841_14430</name>
</gene>
<dbReference type="InterPro" id="IPR014729">
    <property type="entry name" value="Rossmann-like_a/b/a_fold"/>
</dbReference>
<evidence type="ECO:0000313" key="2">
    <source>
        <dbReference type="Proteomes" id="UP000520291"/>
    </source>
</evidence>
<dbReference type="InterPro" id="IPR020022">
    <property type="entry name" value="N-acetyl_sugar_amidoTrfase"/>
</dbReference>
<sequence>MIKQKNYQVCNHCVMDTTDEYILFDENGVCERCNEFPKGILPWWNYGKGHEKELAKIVSDIKKKGKGKEYDCILGLSGGFDSSYMLHFAVRELGLRPFVFHIDAGWNLPIAEDNIHNICNKLGVKLHIEKIDEEEMRHFQLAAFRTGLGGVLDVPQDHAFVSVLDKYARKLKIKYILNGGNISTEVVVNPRSWSKGCGAGTDMRFINDVLKHHCDIKLKKYPFTNVVMRKIIMPYFYGIKNLKLLNYVPYIKKEVEALLVKEYDFIPYGQKHFEDILTKFIEGYWLPTRFGFDIRRAQLSSLITTGQMTREEALRILEKPPLAEEEVKKLFSIVAQKLKITEEELMYLHDMPIPTYQYKNSRWMYNIGGKIMYRLGLDRLIRR</sequence>
<dbReference type="Gene3D" id="3.40.50.620">
    <property type="entry name" value="HUPs"/>
    <property type="match status" value="1"/>
</dbReference>
<dbReference type="SUPFAM" id="SSF52402">
    <property type="entry name" value="Adenine nucleotide alpha hydrolases-like"/>
    <property type="match status" value="1"/>
</dbReference>
<comment type="caution">
    <text evidence="1">The sequence shown here is derived from an EMBL/GenBank/DDBJ whole genome shotgun (WGS) entry which is preliminary data.</text>
</comment>
<dbReference type="EMBL" id="JABAGL010000020">
    <property type="protein sequence ID" value="NME87201.1"/>
    <property type="molecule type" value="Genomic_DNA"/>
</dbReference>
<dbReference type="RefSeq" id="WP_168947966.1">
    <property type="nucleotide sequence ID" value="NZ_JABAGL010000020.1"/>
</dbReference>
<proteinExistence type="predicted"/>
<dbReference type="AlphaFoldDB" id="A0A7X9SD97"/>
<dbReference type="NCBIfam" id="TIGR03573">
    <property type="entry name" value="WbuX"/>
    <property type="match status" value="1"/>
</dbReference>
<organism evidence="1 2">
    <name type="scientific">Bacteroides eggerthii</name>
    <dbReference type="NCBI Taxonomy" id="28111"/>
    <lineage>
        <taxon>Bacteria</taxon>
        <taxon>Pseudomonadati</taxon>
        <taxon>Bacteroidota</taxon>
        <taxon>Bacteroidia</taxon>
        <taxon>Bacteroidales</taxon>
        <taxon>Bacteroidaceae</taxon>
        <taxon>Bacteroides</taxon>
    </lineage>
</organism>